<accession>A0AAD6ZEQ3</accession>
<keyword evidence="2" id="KW-1185">Reference proteome</keyword>
<name>A0AAD6ZEQ3_9AGAR</name>
<protein>
    <submittedName>
        <fullName evidence="1">Uncharacterized protein</fullName>
    </submittedName>
</protein>
<comment type="caution">
    <text evidence="1">The sequence shown here is derived from an EMBL/GenBank/DDBJ whole genome shotgun (WGS) entry which is preliminary data.</text>
</comment>
<dbReference type="Proteomes" id="UP001218218">
    <property type="component" value="Unassembled WGS sequence"/>
</dbReference>
<evidence type="ECO:0000313" key="2">
    <source>
        <dbReference type="Proteomes" id="UP001218218"/>
    </source>
</evidence>
<reference evidence="1" key="1">
    <citation type="submission" date="2023-03" db="EMBL/GenBank/DDBJ databases">
        <title>Massive genome expansion in bonnet fungi (Mycena s.s.) driven by repeated elements and novel gene families across ecological guilds.</title>
        <authorList>
            <consortium name="Lawrence Berkeley National Laboratory"/>
            <person name="Harder C.B."/>
            <person name="Miyauchi S."/>
            <person name="Viragh M."/>
            <person name="Kuo A."/>
            <person name="Thoen E."/>
            <person name="Andreopoulos B."/>
            <person name="Lu D."/>
            <person name="Skrede I."/>
            <person name="Drula E."/>
            <person name="Henrissat B."/>
            <person name="Morin E."/>
            <person name="Kohler A."/>
            <person name="Barry K."/>
            <person name="LaButti K."/>
            <person name="Morin E."/>
            <person name="Salamov A."/>
            <person name="Lipzen A."/>
            <person name="Mereny Z."/>
            <person name="Hegedus B."/>
            <person name="Baldrian P."/>
            <person name="Stursova M."/>
            <person name="Weitz H."/>
            <person name="Taylor A."/>
            <person name="Grigoriev I.V."/>
            <person name="Nagy L.G."/>
            <person name="Martin F."/>
            <person name="Kauserud H."/>
        </authorList>
    </citation>
    <scope>NUCLEOTIDE SEQUENCE</scope>
    <source>
        <strain evidence="1">CBHHK002</strain>
    </source>
</reference>
<gene>
    <name evidence="1" type="ORF">DFH08DRAFT_891291</name>
</gene>
<organism evidence="1 2">
    <name type="scientific">Mycena albidolilacea</name>
    <dbReference type="NCBI Taxonomy" id="1033008"/>
    <lineage>
        <taxon>Eukaryota</taxon>
        <taxon>Fungi</taxon>
        <taxon>Dikarya</taxon>
        <taxon>Basidiomycota</taxon>
        <taxon>Agaricomycotina</taxon>
        <taxon>Agaricomycetes</taxon>
        <taxon>Agaricomycetidae</taxon>
        <taxon>Agaricales</taxon>
        <taxon>Marasmiineae</taxon>
        <taxon>Mycenaceae</taxon>
        <taxon>Mycena</taxon>
    </lineage>
</organism>
<evidence type="ECO:0000313" key="1">
    <source>
        <dbReference type="EMBL" id="KAJ7319009.1"/>
    </source>
</evidence>
<dbReference type="EMBL" id="JARIHO010000055">
    <property type="protein sequence ID" value="KAJ7319009.1"/>
    <property type="molecule type" value="Genomic_DNA"/>
</dbReference>
<proteinExistence type="predicted"/>
<dbReference type="AlphaFoldDB" id="A0AAD6ZEQ3"/>
<sequence>MPWNQVSDGIPSEVLRQFALCLNEVLCTMHRPHGVLEKHAFVGDMARRFLASVSQGRDGVYHTYGNDLPTPEDVRWPNPLAREGYAIMKAFVLSCKIELSDPTDRGCAAFEAGLINISPSSQYKGQWYHTRATHLYGGVLPNTSTYRFCNPLAPTYFLHVVWDTASYPPWDPMYLTYPENVYIRWETRVPVYQSLLDRPVPLQDGSDGNGSGKWKVKGSLYNPLVGRRGQGRLGITASLHDPLAAQAASAEAEALRNFGRDNRSKGKGRVH</sequence>